<sequence>MVAFRWRPARWLSPLLLLASICTTGAAQDSSGDAGLEAEKSFFSLFNMGANGSFWDSDLLVRTLDELQRNRQGLGWGPAEAEAYKQAGNLANYLGFEDVDNLALTVPVNFIFVGFSGDGNLGLTLREAELRHWFQHINLVVQHTRVPRSGHGPKNVRLEPQHEGKDLPVLSYVHYNFSAHAINLSPRVSALFEKVLYAAARKEDPSSQEPGTDEWYQVDADFVGSFIGSFLDHLKLSKAYNILILNPKKAALPGRYGYRIGLSPADLLVLQQNEERTRKLLAFANNEAPSEVFGKIKGLDHLRPERPAGQFLWPAVRASDDEAWVKAFEDAVFAEEEDLHTSNVHGLSDVDALYRRLEHTLRKGSWGAALYLRKALERGGKKTQADALVDVWIGNGRFAWIDLTAGPFSYGPVVGGEGLRTDGSVPDVEEIFGNATDAGSQPDKSDAELEKELEMIASRRFEGLEAQGVHEADMLLAELDVYEMFAKAYCRGRRRKIALCDSLQERMSDMHAELWKHHPKIEDTDKRQEIVQAAARIRHRSPLFEGETGHEEAYVPGSPSPNSRARDNFLARLGALLSRTLRHVVAPSTAQGFHPFHEKVAVQLYLVTQSGSADDFPFLALRNELLDMRLPNQIFQFSGTTVQLGDDPALAMAFSEAIHTAVVPTLKANGTKDASKRVYLDSAQLQAQLQHQMHDGRGVLRAIEEMYKLENVFDTSNRIVESHHKDKHSRAVLEVPVFIFQTEEPVFLDQHHTARALPDMVIATMCKETGWESHIQANGQPILWDLSNPLKSLVAAIAQHVAGVLPTHVGYSIPHGAVEKDWLWSVGANPFSATSHGWTLSKFHVDTAHRSHVIAALDASAEHINLGIHILSKEKNHADTFGALRKLPLSQLMTTYSHVITLWMQIVVAVEELEFGSATSHIARLDQHAEAFYELAQSIHKQLHPVRCTKRRRVNLGIAPMAGGVASLMLLYVLLRWSKPKKVKPKIN</sequence>
<dbReference type="Proteomes" id="UP000054558">
    <property type="component" value="Unassembled WGS sequence"/>
</dbReference>
<dbReference type="PANTHER" id="PTHR31515:SF2">
    <property type="entry name" value="TRANSMEMBRANE PROTEIN"/>
    <property type="match status" value="1"/>
</dbReference>
<dbReference type="STRING" id="105231.A0A1Y1HRA5"/>
<evidence type="ECO:0000259" key="3">
    <source>
        <dbReference type="Pfam" id="PF25483"/>
    </source>
</evidence>
<feature type="domain" description="DUF7906" evidence="3">
    <location>
        <begin position="380"/>
        <end position="434"/>
    </location>
</feature>
<evidence type="ECO:0000313" key="4">
    <source>
        <dbReference type="EMBL" id="GAQ81174.1"/>
    </source>
</evidence>
<reference evidence="4 5" key="1">
    <citation type="journal article" date="2014" name="Nat. Commun.">
        <title>Klebsormidium flaccidum genome reveals primary factors for plant terrestrial adaptation.</title>
        <authorList>
            <person name="Hori K."/>
            <person name="Maruyama F."/>
            <person name="Fujisawa T."/>
            <person name="Togashi T."/>
            <person name="Yamamoto N."/>
            <person name="Seo M."/>
            <person name="Sato S."/>
            <person name="Yamada T."/>
            <person name="Mori H."/>
            <person name="Tajima N."/>
            <person name="Moriyama T."/>
            <person name="Ikeuchi M."/>
            <person name="Watanabe M."/>
            <person name="Wada H."/>
            <person name="Kobayashi K."/>
            <person name="Saito M."/>
            <person name="Masuda T."/>
            <person name="Sasaki-Sekimoto Y."/>
            <person name="Mashiguchi K."/>
            <person name="Awai K."/>
            <person name="Shimojima M."/>
            <person name="Masuda S."/>
            <person name="Iwai M."/>
            <person name="Nobusawa T."/>
            <person name="Narise T."/>
            <person name="Kondo S."/>
            <person name="Saito H."/>
            <person name="Sato R."/>
            <person name="Murakawa M."/>
            <person name="Ihara Y."/>
            <person name="Oshima-Yamada Y."/>
            <person name="Ohtaka K."/>
            <person name="Satoh M."/>
            <person name="Sonobe K."/>
            <person name="Ishii M."/>
            <person name="Ohtani R."/>
            <person name="Kanamori-Sato M."/>
            <person name="Honoki R."/>
            <person name="Miyazaki D."/>
            <person name="Mochizuki H."/>
            <person name="Umetsu J."/>
            <person name="Higashi K."/>
            <person name="Shibata D."/>
            <person name="Kamiya Y."/>
            <person name="Sato N."/>
            <person name="Nakamura Y."/>
            <person name="Tabata S."/>
            <person name="Ida S."/>
            <person name="Kurokawa K."/>
            <person name="Ohta H."/>
        </authorList>
    </citation>
    <scope>NUCLEOTIDE SEQUENCE [LARGE SCALE GENOMIC DNA]</scope>
    <source>
        <strain evidence="4 5">NIES-2285</strain>
    </source>
</reference>
<dbReference type="OMA" id="IHCTKER"/>
<keyword evidence="1" id="KW-1133">Transmembrane helix</keyword>
<dbReference type="AlphaFoldDB" id="A0A1Y1HRA5"/>
<evidence type="ECO:0000256" key="2">
    <source>
        <dbReference type="SAM" id="SignalP"/>
    </source>
</evidence>
<proteinExistence type="predicted"/>
<keyword evidence="1" id="KW-0812">Transmembrane</keyword>
<evidence type="ECO:0000313" key="5">
    <source>
        <dbReference type="Proteomes" id="UP000054558"/>
    </source>
</evidence>
<protein>
    <recommendedName>
        <fullName evidence="3">DUF7906 domain-containing protein</fullName>
    </recommendedName>
</protein>
<gene>
    <name evidence="4" type="ORF">KFL_000730110</name>
</gene>
<feature type="signal peptide" evidence="2">
    <location>
        <begin position="1"/>
        <end position="27"/>
    </location>
</feature>
<keyword evidence="1" id="KW-0472">Membrane</keyword>
<keyword evidence="2" id="KW-0732">Signal</keyword>
<organism evidence="4 5">
    <name type="scientific">Klebsormidium nitens</name>
    <name type="common">Green alga</name>
    <name type="synonym">Ulothrix nitens</name>
    <dbReference type="NCBI Taxonomy" id="105231"/>
    <lineage>
        <taxon>Eukaryota</taxon>
        <taxon>Viridiplantae</taxon>
        <taxon>Streptophyta</taxon>
        <taxon>Klebsormidiophyceae</taxon>
        <taxon>Klebsormidiales</taxon>
        <taxon>Klebsormidiaceae</taxon>
        <taxon>Klebsormidium</taxon>
    </lineage>
</organism>
<dbReference type="InterPro" id="IPR057228">
    <property type="entry name" value="DUF7906"/>
</dbReference>
<dbReference type="PANTHER" id="PTHR31515">
    <property type="entry name" value="TRANSMEMBRANE PROTEIN-RELATED"/>
    <property type="match status" value="1"/>
</dbReference>
<name>A0A1Y1HRA5_KLENI</name>
<accession>A0A1Y1HRA5</accession>
<feature type="chain" id="PRO_5013073082" description="DUF7906 domain-containing protein" evidence="2">
    <location>
        <begin position="28"/>
        <end position="988"/>
    </location>
</feature>
<keyword evidence="5" id="KW-1185">Reference proteome</keyword>
<dbReference type="OrthoDB" id="16573at2759"/>
<feature type="transmembrane region" description="Helical" evidence="1">
    <location>
        <begin position="956"/>
        <end position="975"/>
    </location>
</feature>
<dbReference type="Pfam" id="PF25483">
    <property type="entry name" value="DUF7906"/>
    <property type="match status" value="1"/>
</dbReference>
<evidence type="ECO:0000256" key="1">
    <source>
        <dbReference type="SAM" id="Phobius"/>
    </source>
</evidence>
<dbReference type="EMBL" id="DF237022">
    <property type="protein sequence ID" value="GAQ81174.1"/>
    <property type="molecule type" value="Genomic_DNA"/>
</dbReference>